<evidence type="ECO:0000313" key="1">
    <source>
        <dbReference type="EMBL" id="DAD70891.1"/>
    </source>
</evidence>
<dbReference type="PROSITE" id="PS50818">
    <property type="entry name" value="INTEIN_C_TER"/>
    <property type="match status" value="1"/>
</dbReference>
<dbReference type="EMBL" id="BK015871">
    <property type="protein sequence ID" value="DAD70891.1"/>
    <property type="molecule type" value="Genomic_DNA"/>
</dbReference>
<evidence type="ECO:0008006" key="2">
    <source>
        <dbReference type="Google" id="ProtNLM"/>
    </source>
</evidence>
<organism evidence="1">
    <name type="scientific">Siphoviridae sp. ctvok7</name>
    <dbReference type="NCBI Taxonomy" id="2827596"/>
    <lineage>
        <taxon>Viruses</taxon>
        <taxon>Duplodnaviria</taxon>
        <taxon>Heunggongvirae</taxon>
        <taxon>Uroviricota</taxon>
        <taxon>Caudoviricetes</taxon>
    </lineage>
</organism>
<dbReference type="InterPro" id="IPR030934">
    <property type="entry name" value="Intein_C"/>
</dbReference>
<sequence>MEVDGLHNFSVNGGIIVHNCVDALRYFVNYLPDWRFE</sequence>
<reference evidence="1" key="1">
    <citation type="journal article" date="2021" name="Proc. Natl. Acad. Sci. U.S.A.">
        <title>A Catalog of Tens of Thousands of Viruses from Human Metagenomes Reveals Hidden Associations with Chronic Diseases.</title>
        <authorList>
            <person name="Tisza M.J."/>
            <person name="Buck C.B."/>
        </authorList>
    </citation>
    <scope>NUCLEOTIDE SEQUENCE</scope>
    <source>
        <strain evidence="1">Ctvok7</strain>
    </source>
</reference>
<accession>A0A8S5LLY9</accession>
<name>A0A8S5LLY9_9CAUD</name>
<protein>
    <recommendedName>
        <fullName evidence="2">Intein C-terminal splicing domain-containing protein</fullName>
    </recommendedName>
</protein>
<dbReference type="NCBIfam" id="TIGR01443">
    <property type="entry name" value="intein_Cterm"/>
    <property type="match status" value="1"/>
</dbReference>
<proteinExistence type="predicted"/>